<organism evidence="7 8">
    <name type="scientific">Nonomuraea cypriaca</name>
    <dbReference type="NCBI Taxonomy" id="1187855"/>
    <lineage>
        <taxon>Bacteria</taxon>
        <taxon>Bacillati</taxon>
        <taxon>Actinomycetota</taxon>
        <taxon>Actinomycetes</taxon>
        <taxon>Streptosporangiales</taxon>
        <taxon>Streptosporangiaceae</taxon>
        <taxon>Nonomuraea</taxon>
    </lineage>
</organism>
<dbReference type="PRINTS" id="PR00411">
    <property type="entry name" value="PNDRDTASEI"/>
</dbReference>
<keyword evidence="2" id="KW-0285">Flavoprotein</keyword>
<evidence type="ECO:0000256" key="1">
    <source>
        <dbReference type="ARBA" id="ARBA00001974"/>
    </source>
</evidence>
<keyword evidence="4" id="KW-0560">Oxidoreductase</keyword>
<dbReference type="Pfam" id="PF14759">
    <property type="entry name" value="Reductase_C"/>
    <property type="match status" value="1"/>
</dbReference>
<dbReference type="PRINTS" id="PR00368">
    <property type="entry name" value="FADPNR"/>
</dbReference>
<dbReference type="SUPFAM" id="SSF51905">
    <property type="entry name" value="FAD/NAD(P)-binding domain"/>
    <property type="match status" value="1"/>
</dbReference>
<protein>
    <submittedName>
        <fullName evidence="7">FAD-dependent oxidoreductase</fullName>
    </submittedName>
</protein>
<dbReference type="Proteomes" id="UP000605361">
    <property type="component" value="Unassembled WGS sequence"/>
</dbReference>
<comment type="caution">
    <text evidence="7">The sequence shown here is derived from an EMBL/GenBank/DDBJ whole genome shotgun (WGS) entry which is preliminary data.</text>
</comment>
<dbReference type="PANTHER" id="PTHR43557:SF2">
    <property type="entry name" value="RIESKE DOMAIN-CONTAINING PROTEIN-RELATED"/>
    <property type="match status" value="1"/>
</dbReference>
<evidence type="ECO:0000313" key="7">
    <source>
        <dbReference type="EMBL" id="MBF8185475.1"/>
    </source>
</evidence>
<dbReference type="AlphaFoldDB" id="A0A931A5P6"/>
<dbReference type="Pfam" id="PF07992">
    <property type="entry name" value="Pyr_redox_2"/>
    <property type="match status" value="1"/>
</dbReference>
<name>A0A931A5P6_9ACTN</name>
<comment type="cofactor">
    <cofactor evidence="1">
        <name>FAD</name>
        <dbReference type="ChEBI" id="CHEBI:57692"/>
    </cofactor>
</comment>
<dbReference type="InterPro" id="IPR050446">
    <property type="entry name" value="FAD-oxidoreductase/Apoptosis"/>
</dbReference>
<evidence type="ECO:0000256" key="2">
    <source>
        <dbReference type="ARBA" id="ARBA00022630"/>
    </source>
</evidence>
<dbReference type="SUPFAM" id="SSF55424">
    <property type="entry name" value="FAD/NAD-linked reductases, dimerisation (C-terminal) domain"/>
    <property type="match status" value="1"/>
</dbReference>
<dbReference type="EMBL" id="JADOGI010000014">
    <property type="protein sequence ID" value="MBF8185475.1"/>
    <property type="molecule type" value="Genomic_DNA"/>
</dbReference>
<dbReference type="Gene3D" id="3.30.390.30">
    <property type="match status" value="1"/>
</dbReference>
<dbReference type="GO" id="GO:0005737">
    <property type="term" value="C:cytoplasm"/>
    <property type="evidence" value="ECO:0007669"/>
    <property type="project" value="TreeGrafter"/>
</dbReference>
<keyword evidence="3" id="KW-0274">FAD</keyword>
<evidence type="ECO:0000256" key="3">
    <source>
        <dbReference type="ARBA" id="ARBA00022827"/>
    </source>
</evidence>
<proteinExistence type="predicted"/>
<feature type="domain" description="Reductase C-terminal" evidence="6">
    <location>
        <begin position="319"/>
        <end position="403"/>
    </location>
</feature>
<gene>
    <name evidence="7" type="ORF">ITP53_06920</name>
</gene>
<reference evidence="7" key="1">
    <citation type="submission" date="2020-11" db="EMBL/GenBank/DDBJ databases">
        <title>Whole-genome analyses of Nonomuraea sp. K274.</title>
        <authorList>
            <person name="Veyisoglu A."/>
        </authorList>
    </citation>
    <scope>NUCLEOTIDE SEQUENCE</scope>
    <source>
        <strain evidence="7">K274</strain>
    </source>
</reference>
<dbReference type="InterPro" id="IPR028202">
    <property type="entry name" value="Reductase_C"/>
</dbReference>
<dbReference type="InterPro" id="IPR023753">
    <property type="entry name" value="FAD/NAD-binding_dom"/>
</dbReference>
<dbReference type="Gene3D" id="3.50.50.60">
    <property type="entry name" value="FAD/NAD(P)-binding domain"/>
    <property type="match status" value="2"/>
</dbReference>
<dbReference type="PANTHER" id="PTHR43557">
    <property type="entry name" value="APOPTOSIS-INDUCING FACTOR 1"/>
    <property type="match status" value="1"/>
</dbReference>
<evidence type="ECO:0000259" key="5">
    <source>
        <dbReference type="Pfam" id="PF07992"/>
    </source>
</evidence>
<evidence type="ECO:0000259" key="6">
    <source>
        <dbReference type="Pfam" id="PF14759"/>
    </source>
</evidence>
<dbReference type="GO" id="GO:0016651">
    <property type="term" value="F:oxidoreductase activity, acting on NAD(P)H"/>
    <property type="evidence" value="ECO:0007669"/>
    <property type="project" value="TreeGrafter"/>
</dbReference>
<dbReference type="InterPro" id="IPR016156">
    <property type="entry name" value="FAD/NAD-linked_Rdtase_dimer_sf"/>
</dbReference>
<dbReference type="InterPro" id="IPR036188">
    <property type="entry name" value="FAD/NAD-bd_sf"/>
</dbReference>
<evidence type="ECO:0000256" key="4">
    <source>
        <dbReference type="ARBA" id="ARBA00023002"/>
    </source>
</evidence>
<keyword evidence="8" id="KW-1185">Reference proteome</keyword>
<sequence length="412" mass="43380">MGASQAGLQVATSLRELGATDPITLIGGEARPPYQRPPLSKRFLQGDLPEDRLALRGEGFYASNAIELICGEWVETIRLTDPVTGSGEALTRGGRRLAFTGLALTVGGTPRRMRVPGHGLAGIHYLRDVDDALALRHDLEAAERVVVVGGGFVGLEAAAAARAAGKDVTVVEAADRLMARAVAPAVSGFYAEAHRRRGTAVRLGATVTAFTGDEHVQGVEVSDGATLPADVVVVGIGLEPRTELAEQLGLRVDRGIVVDADARTSNPAIVAAGDCTVLPHPLTRQGQVRIESVQNAVSQAQVAAASLLGLSRETRSVPWFWSDQADLKLQIAGLSAGYDYCVVRGDPATEQFSVFYYKTGRLIASDSVNAPRDYMVVRKVLGDGGTLPPDRVGDELVSLKDLMSPSTSTAVA</sequence>
<evidence type="ECO:0000313" key="8">
    <source>
        <dbReference type="Proteomes" id="UP000605361"/>
    </source>
</evidence>
<accession>A0A931A5P6</accession>
<feature type="domain" description="FAD/NAD(P)-binding" evidence="5">
    <location>
        <begin position="2"/>
        <end position="300"/>
    </location>
</feature>